<evidence type="ECO:0000313" key="2">
    <source>
        <dbReference type="Proteomes" id="UP000827976"/>
    </source>
</evidence>
<comment type="caution">
    <text evidence="1">The sequence shown here is derived from an EMBL/GenBank/DDBJ whole genome shotgun (WGS) entry which is preliminary data.</text>
</comment>
<reference evidence="2" key="1">
    <citation type="journal article" date="2022" name="Nat. Commun.">
        <title>Chromosome evolution and the genetic basis of agronomically important traits in greater yam.</title>
        <authorList>
            <person name="Bredeson J.V."/>
            <person name="Lyons J.B."/>
            <person name="Oniyinde I.O."/>
            <person name="Okereke N.R."/>
            <person name="Kolade O."/>
            <person name="Nnabue I."/>
            <person name="Nwadili C.O."/>
            <person name="Hribova E."/>
            <person name="Parker M."/>
            <person name="Nwogha J."/>
            <person name="Shu S."/>
            <person name="Carlson J."/>
            <person name="Kariba R."/>
            <person name="Muthemba S."/>
            <person name="Knop K."/>
            <person name="Barton G.J."/>
            <person name="Sherwood A.V."/>
            <person name="Lopez-Montes A."/>
            <person name="Asiedu R."/>
            <person name="Jamnadass R."/>
            <person name="Muchugi A."/>
            <person name="Goodstein D."/>
            <person name="Egesi C.N."/>
            <person name="Featherston J."/>
            <person name="Asfaw A."/>
            <person name="Simpson G.G."/>
            <person name="Dolezel J."/>
            <person name="Hendre P.S."/>
            <person name="Van Deynze A."/>
            <person name="Kumar P.L."/>
            <person name="Obidiegwu J.E."/>
            <person name="Bhattacharjee R."/>
            <person name="Rokhsar D.S."/>
        </authorList>
    </citation>
    <scope>NUCLEOTIDE SEQUENCE [LARGE SCALE GENOMIC DNA]</scope>
    <source>
        <strain evidence="2">cv. TDa95/00328</strain>
    </source>
</reference>
<name>A0ACB7VYV0_DIOAL</name>
<protein>
    <submittedName>
        <fullName evidence="1">Uncharacterized protein</fullName>
    </submittedName>
</protein>
<evidence type="ECO:0000313" key="1">
    <source>
        <dbReference type="EMBL" id="KAH7679815.1"/>
    </source>
</evidence>
<organism evidence="1 2">
    <name type="scientific">Dioscorea alata</name>
    <name type="common">Purple yam</name>
    <dbReference type="NCBI Taxonomy" id="55571"/>
    <lineage>
        <taxon>Eukaryota</taxon>
        <taxon>Viridiplantae</taxon>
        <taxon>Streptophyta</taxon>
        <taxon>Embryophyta</taxon>
        <taxon>Tracheophyta</taxon>
        <taxon>Spermatophyta</taxon>
        <taxon>Magnoliopsida</taxon>
        <taxon>Liliopsida</taxon>
        <taxon>Dioscoreales</taxon>
        <taxon>Dioscoreaceae</taxon>
        <taxon>Dioscorea</taxon>
    </lineage>
</organism>
<keyword evidence="2" id="KW-1185">Reference proteome</keyword>
<dbReference type="Proteomes" id="UP000827976">
    <property type="component" value="Chromosome 6"/>
</dbReference>
<gene>
    <name evidence="1" type="ORF">IHE45_06G083400</name>
</gene>
<accession>A0ACB7VYV0</accession>
<dbReference type="EMBL" id="CM037016">
    <property type="protein sequence ID" value="KAH7679815.1"/>
    <property type="molecule type" value="Genomic_DNA"/>
</dbReference>
<proteinExistence type="predicted"/>
<sequence>MKLNREKQRKPSISSGADELAAVKAAAWAWYQRGCGAEGKPFPEAEPGAIPTGFTRRPSRFKVQAESDSDLLERSDPEGSDNSLLDLYEVERITRQIERLVMANVDGKDRKGTKGLAKWVNGFWMRHALGICGTREDVVDAHAHLLPRRKHVKL</sequence>